<reference evidence="2 3" key="1">
    <citation type="submission" date="2015-09" db="EMBL/GenBank/DDBJ databases">
        <authorList>
            <consortium name="Pathogen Informatics"/>
        </authorList>
    </citation>
    <scope>NUCLEOTIDE SEQUENCE [LARGE SCALE GENOMIC DNA]</scope>
    <source>
        <strain evidence="2 3">2789STDY5608823</strain>
    </source>
</reference>
<feature type="transmembrane region" description="Helical" evidence="1">
    <location>
        <begin position="367"/>
        <end position="386"/>
    </location>
</feature>
<feature type="transmembrane region" description="Helical" evidence="1">
    <location>
        <begin position="186"/>
        <end position="208"/>
    </location>
</feature>
<keyword evidence="1" id="KW-0812">Transmembrane</keyword>
<feature type="transmembrane region" description="Helical" evidence="1">
    <location>
        <begin position="31"/>
        <end position="55"/>
    </location>
</feature>
<gene>
    <name evidence="2" type="ORF">ERS852381_01691</name>
</gene>
<evidence type="ECO:0000256" key="1">
    <source>
        <dbReference type="SAM" id="Phobius"/>
    </source>
</evidence>
<feature type="transmembrane region" description="Helical" evidence="1">
    <location>
        <begin position="61"/>
        <end position="79"/>
    </location>
</feature>
<feature type="transmembrane region" description="Helical" evidence="1">
    <location>
        <begin position="88"/>
        <end position="106"/>
    </location>
</feature>
<feature type="transmembrane region" description="Helical" evidence="1">
    <location>
        <begin position="220"/>
        <end position="241"/>
    </location>
</feature>
<keyword evidence="1" id="KW-0472">Membrane</keyword>
<accession>A0A174FFY9</accession>
<proteinExistence type="predicted"/>
<evidence type="ECO:0000313" key="2">
    <source>
        <dbReference type="EMBL" id="CUO49182.1"/>
    </source>
</evidence>
<organism evidence="2 3">
    <name type="scientific">Collinsella aerofaciens</name>
    <dbReference type="NCBI Taxonomy" id="74426"/>
    <lineage>
        <taxon>Bacteria</taxon>
        <taxon>Bacillati</taxon>
        <taxon>Actinomycetota</taxon>
        <taxon>Coriobacteriia</taxon>
        <taxon>Coriobacteriales</taxon>
        <taxon>Coriobacteriaceae</taxon>
        <taxon>Collinsella</taxon>
    </lineage>
</organism>
<feature type="transmembrane region" description="Helical" evidence="1">
    <location>
        <begin position="140"/>
        <end position="166"/>
    </location>
</feature>
<dbReference type="AlphaFoldDB" id="A0A174FFY9"/>
<feature type="transmembrane region" description="Helical" evidence="1">
    <location>
        <begin position="247"/>
        <end position="263"/>
    </location>
</feature>
<feature type="transmembrane region" description="Helical" evidence="1">
    <location>
        <begin position="275"/>
        <end position="299"/>
    </location>
</feature>
<sequence length="460" mass="51446">MQDHRHARFVINKAEERAGRRGRWYLPNKQGVLTVCMGDLADATIVIGILAQVFFLEYYGLGRYLNWVITGMICVRALFSGWKYSGRALLLGLITVAGWLSGALLGGNMETFRANILLLLYPFVYTLYFFLLVTNKRDFLLGLFDAGFPVFNAILLLNMAIMFIQYSTHGMIAATTNDISYFEDNISGLFSYASVHAVALYTSFVVLYNFVWIRRLRGPLWPSLAIAYNVCLIVLSFYLATLNDNKALFIILPLVLVMFWLISVMRGEADVSGPFFWLVALYFILTIAYALVPAFQILVDTQVFGLFDMVGSSASVSTAADGSNERIAIIGFALLRPATWSLGEGLGASSFYASGFMSFNHFGQADMGSFLILMGVWETAAYVAFFHSVVSEFMEQEKGSNGRIVRLLLLLTILITFLYTQCFTRVNCCLCLLLLCGALAWSWNSSAADYLIIDRDEEQV</sequence>
<feature type="transmembrane region" description="Helical" evidence="1">
    <location>
        <begin position="112"/>
        <end position="133"/>
    </location>
</feature>
<protein>
    <recommendedName>
        <fullName evidence="4">Transmembrane protein</fullName>
    </recommendedName>
</protein>
<keyword evidence="1" id="KW-1133">Transmembrane helix</keyword>
<name>A0A174FFY9_9ACTN</name>
<dbReference type="Proteomes" id="UP000095468">
    <property type="component" value="Unassembled WGS sequence"/>
</dbReference>
<dbReference type="EMBL" id="CYYP01000017">
    <property type="protein sequence ID" value="CUO49182.1"/>
    <property type="molecule type" value="Genomic_DNA"/>
</dbReference>
<feature type="transmembrane region" description="Helical" evidence="1">
    <location>
        <begin position="407"/>
        <end position="440"/>
    </location>
</feature>
<evidence type="ECO:0008006" key="4">
    <source>
        <dbReference type="Google" id="ProtNLM"/>
    </source>
</evidence>
<evidence type="ECO:0000313" key="3">
    <source>
        <dbReference type="Proteomes" id="UP000095468"/>
    </source>
</evidence>